<dbReference type="RefSeq" id="WP_007280986.1">
    <property type="nucleotide sequence ID" value="NZ_ABCK01000034.1"/>
</dbReference>
<name>A6DT37_9BACT</name>
<gene>
    <name evidence="1" type="ORF">LNTAR_03249</name>
</gene>
<dbReference type="AlphaFoldDB" id="A6DT37"/>
<dbReference type="OrthoDB" id="9997577at2"/>
<protein>
    <submittedName>
        <fullName evidence="1">Uncharacterized protein</fullName>
    </submittedName>
</protein>
<proteinExistence type="predicted"/>
<organism evidence="1 2">
    <name type="scientific">Lentisphaera araneosa HTCC2155</name>
    <dbReference type="NCBI Taxonomy" id="313628"/>
    <lineage>
        <taxon>Bacteria</taxon>
        <taxon>Pseudomonadati</taxon>
        <taxon>Lentisphaerota</taxon>
        <taxon>Lentisphaeria</taxon>
        <taxon>Lentisphaerales</taxon>
        <taxon>Lentisphaeraceae</taxon>
        <taxon>Lentisphaera</taxon>
    </lineage>
</organism>
<reference evidence="1 2" key="1">
    <citation type="journal article" date="2010" name="J. Bacteriol.">
        <title>Genome sequence of Lentisphaera araneosa HTCC2155T, the type species of the order Lentisphaerales in the phylum Lentisphaerae.</title>
        <authorList>
            <person name="Thrash J.C."/>
            <person name="Cho J.C."/>
            <person name="Vergin K.L."/>
            <person name="Morris R.M."/>
            <person name="Giovannoni S.J."/>
        </authorList>
    </citation>
    <scope>NUCLEOTIDE SEQUENCE [LARGE SCALE GENOMIC DNA]</scope>
    <source>
        <strain evidence="1 2">HTCC2155</strain>
    </source>
</reference>
<accession>A6DT37</accession>
<dbReference type="EMBL" id="ABCK01000034">
    <property type="protein sequence ID" value="EDM25212.1"/>
    <property type="molecule type" value="Genomic_DNA"/>
</dbReference>
<dbReference type="Proteomes" id="UP000004947">
    <property type="component" value="Unassembled WGS sequence"/>
</dbReference>
<keyword evidence="2" id="KW-1185">Reference proteome</keyword>
<sequence length="49" mass="5885">MNKQDILKKCSEKDFDGHTDFKKMTPKQKLQWLSNTAYFVYQTKSKNLK</sequence>
<evidence type="ECO:0000313" key="1">
    <source>
        <dbReference type="EMBL" id="EDM25212.1"/>
    </source>
</evidence>
<evidence type="ECO:0000313" key="2">
    <source>
        <dbReference type="Proteomes" id="UP000004947"/>
    </source>
</evidence>
<comment type="caution">
    <text evidence="1">The sequence shown here is derived from an EMBL/GenBank/DDBJ whole genome shotgun (WGS) entry which is preliminary data.</text>
</comment>